<dbReference type="RefSeq" id="WP_182808485.1">
    <property type="nucleotide sequence ID" value="NZ_JACJFM010000008.1"/>
</dbReference>
<evidence type="ECO:0000313" key="4">
    <source>
        <dbReference type="Proteomes" id="UP000565262"/>
    </source>
</evidence>
<dbReference type="PRINTS" id="PR00081">
    <property type="entry name" value="GDHRDH"/>
</dbReference>
<keyword evidence="2" id="KW-0560">Oxidoreductase</keyword>
<reference evidence="3 4" key="1">
    <citation type="submission" date="2020-08" db="EMBL/GenBank/DDBJ databases">
        <title>Oceanospirillum sp. nov. isolated from marine sediment.</title>
        <authorList>
            <person name="Ji X."/>
        </authorList>
    </citation>
    <scope>NUCLEOTIDE SEQUENCE [LARGE SCALE GENOMIC DNA]</scope>
    <source>
        <strain evidence="3 4">D5</strain>
    </source>
</reference>
<dbReference type="PANTHER" id="PTHR44196">
    <property type="entry name" value="DEHYDROGENASE/REDUCTASE SDR FAMILY MEMBER 7B"/>
    <property type="match status" value="1"/>
</dbReference>
<dbReference type="SUPFAM" id="SSF51735">
    <property type="entry name" value="NAD(P)-binding Rossmann-fold domains"/>
    <property type="match status" value="1"/>
</dbReference>
<dbReference type="Pfam" id="PF00106">
    <property type="entry name" value="adh_short"/>
    <property type="match status" value="2"/>
</dbReference>
<dbReference type="InterPro" id="IPR020904">
    <property type="entry name" value="Sc_DH/Rdtase_CS"/>
</dbReference>
<dbReference type="PROSITE" id="PS00061">
    <property type="entry name" value="ADH_SHORT"/>
    <property type="match status" value="1"/>
</dbReference>
<accession>A0A839IPT4</accession>
<dbReference type="AlphaFoldDB" id="A0A839IPT4"/>
<dbReference type="Gene3D" id="3.40.50.720">
    <property type="entry name" value="NAD(P)-binding Rossmann-like Domain"/>
    <property type="match status" value="1"/>
</dbReference>
<comment type="similarity">
    <text evidence="1">Belongs to the short-chain dehydrogenases/reductases (SDR) family.</text>
</comment>
<dbReference type="GO" id="GO:0016020">
    <property type="term" value="C:membrane"/>
    <property type="evidence" value="ECO:0007669"/>
    <property type="project" value="TreeGrafter"/>
</dbReference>
<dbReference type="EMBL" id="JACJFM010000008">
    <property type="protein sequence ID" value="MBB1486710.1"/>
    <property type="molecule type" value="Genomic_DNA"/>
</dbReference>
<keyword evidence="4" id="KW-1185">Reference proteome</keyword>
<proteinExistence type="inferred from homology"/>
<dbReference type="GO" id="GO:0016491">
    <property type="term" value="F:oxidoreductase activity"/>
    <property type="evidence" value="ECO:0007669"/>
    <property type="project" value="UniProtKB-KW"/>
</dbReference>
<dbReference type="InterPro" id="IPR036291">
    <property type="entry name" value="NAD(P)-bd_dom_sf"/>
</dbReference>
<dbReference type="Proteomes" id="UP000565262">
    <property type="component" value="Unassembled WGS sequence"/>
</dbReference>
<dbReference type="InterPro" id="IPR002347">
    <property type="entry name" value="SDR_fam"/>
</dbReference>
<dbReference type="PANTHER" id="PTHR44196:SF1">
    <property type="entry name" value="DEHYDROGENASE_REDUCTASE SDR FAMILY MEMBER 7B"/>
    <property type="match status" value="1"/>
</dbReference>
<name>A0A839IPT4_9GAMM</name>
<gene>
    <name evidence="3" type="ORF">H4O21_08825</name>
</gene>
<sequence>MTTPQAQQRELIWITGASQGIGKSLALAWVQEGHTVVISARNQQALEAVREQADIKYQSALSGNDNAVTGRIVVLPCDITDQTQVRQSVQQLLVSEGLPDRIILNAGTHKPFPAHQFSAETLQQLVQVNLIGAGFILEEVLPLYLKTRPLPVEQAVQTTGPDTTRIAPDTRTIKGQIALVASVAGYRGLPTASAYGATKAAMINMAESLRAELCHTELDIRLINPGFVQTPLTDKNDFAMPFLISAEQAANDIIKGLNSKRFEIVFPTRMAMVMSLLKWLPDRLFFPLINRSTGQASVIPDEATPQHSGKETP</sequence>
<organism evidence="3 4">
    <name type="scientific">Oceanospirillum sediminis</name>
    <dbReference type="NCBI Taxonomy" id="2760088"/>
    <lineage>
        <taxon>Bacteria</taxon>
        <taxon>Pseudomonadati</taxon>
        <taxon>Pseudomonadota</taxon>
        <taxon>Gammaproteobacteria</taxon>
        <taxon>Oceanospirillales</taxon>
        <taxon>Oceanospirillaceae</taxon>
        <taxon>Oceanospirillum</taxon>
    </lineage>
</organism>
<evidence type="ECO:0000313" key="3">
    <source>
        <dbReference type="EMBL" id="MBB1486710.1"/>
    </source>
</evidence>
<evidence type="ECO:0000256" key="1">
    <source>
        <dbReference type="ARBA" id="ARBA00006484"/>
    </source>
</evidence>
<evidence type="ECO:0000256" key="2">
    <source>
        <dbReference type="ARBA" id="ARBA00023002"/>
    </source>
</evidence>
<protein>
    <submittedName>
        <fullName evidence="3">SDR family NAD(P)-dependent oxidoreductase</fullName>
    </submittedName>
</protein>
<comment type="caution">
    <text evidence="3">The sequence shown here is derived from an EMBL/GenBank/DDBJ whole genome shotgun (WGS) entry which is preliminary data.</text>
</comment>